<sequence>MQIRRVRLANIHLLVVHIPPCTLNGPGPSDSMLDFLLWRNRISFIRRTLKLDNKDFLWLSILLLIEGIVRLSFWWYLIHEVLQQKRYFQ</sequence>
<evidence type="ECO:0000256" key="1">
    <source>
        <dbReference type="SAM" id="Phobius"/>
    </source>
</evidence>
<evidence type="ECO:0000313" key="2">
    <source>
        <dbReference type="Proteomes" id="UP000095283"/>
    </source>
</evidence>
<evidence type="ECO:0000313" key="3">
    <source>
        <dbReference type="WBParaSite" id="Hba_01663"/>
    </source>
</evidence>
<keyword evidence="2" id="KW-1185">Reference proteome</keyword>
<dbReference type="AlphaFoldDB" id="A0A1I7WAE6"/>
<organism evidence="2 3">
    <name type="scientific">Heterorhabditis bacteriophora</name>
    <name type="common">Entomopathogenic nematode worm</name>
    <dbReference type="NCBI Taxonomy" id="37862"/>
    <lineage>
        <taxon>Eukaryota</taxon>
        <taxon>Metazoa</taxon>
        <taxon>Ecdysozoa</taxon>
        <taxon>Nematoda</taxon>
        <taxon>Chromadorea</taxon>
        <taxon>Rhabditida</taxon>
        <taxon>Rhabditina</taxon>
        <taxon>Rhabditomorpha</taxon>
        <taxon>Strongyloidea</taxon>
        <taxon>Heterorhabditidae</taxon>
        <taxon>Heterorhabditis</taxon>
    </lineage>
</organism>
<keyword evidence="1" id="KW-1133">Transmembrane helix</keyword>
<protein>
    <submittedName>
        <fullName evidence="3">Uncharacterized protein</fullName>
    </submittedName>
</protein>
<dbReference type="WBParaSite" id="Hba_01663">
    <property type="protein sequence ID" value="Hba_01663"/>
    <property type="gene ID" value="Hba_01663"/>
</dbReference>
<proteinExistence type="predicted"/>
<reference evidence="3" key="1">
    <citation type="submission" date="2016-11" db="UniProtKB">
        <authorList>
            <consortium name="WormBaseParasite"/>
        </authorList>
    </citation>
    <scope>IDENTIFICATION</scope>
</reference>
<name>A0A1I7WAE6_HETBA</name>
<feature type="transmembrane region" description="Helical" evidence="1">
    <location>
        <begin position="56"/>
        <end position="77"/>
    </location>
</feature>
<keyword evidence="1" id="KW-0812">Transmembrane</keyword>
<keyword evidence="1" id="KW-0472">Membrane</keyword>
<dbReference type="Proteomes" id="UP000095283">
    <property type="component" value="Unplaced"/>
</dbReference>
<accession>A0A1I7WAE6</accession>